<evidence type="ECO:0000256" key="1">
    <source>
        <dbReference type="SAM" id="MobiDB-lite"/>
    </source>
</evidence>
<accession>A0A928Z638</accession>
<feature type="region of interest" description="Disordered" evidence="1">
    <location>
        <begin position="425"/>
        <end position="603"/>
    </location>
</feature>
<feature type="region of interest" description="Disordered" evidence="1">
    <location>
        <begin position="241"/>
        <end position="287"/>
    </location>
</feature>
<dbReference type="RefSeq" id="WP_264320210.1">
    <property type="nucleotide sequence ID" value="NZ_JADEXN010000043.1"/>
</dbReference>
<dbReference type="AlphaFoldDB" id="A0A928Z638"/>
<feature type="compositionally biased region" description="Polar residues" evidence="1">
    <location>
        <begin position="569"/>
        <end position="581"/>
    </location>
</feature>
<feature type="compositionally biased region" description="Polar residues" evidence="1">
    <location>
        <begin position="456"/>
        <end position="466"/>
    </location>
</feature>
<evidence type="ECO:0000313" key="3">
    <source>
        <dbReference type="Proteomes" id="UP000621799"/>
    </source>
</evidence>
<keyword evidence="3" id="KW-1185">Reference proteome</keyword>
<feature type="compositionally biased region" description="Basic and acidic residues" evidence="1">
    <location>
        <begin position="270"/>
        <end position="287"/>
    </location>
</feature>
<proteinExistence type="predicted"/>
<sequence length="706" mass="80236">MVADNPRCESPVTGKLPENSQFDQTAYPFSALPTQPRYRQVPPTSVRVAFPEVAKRLGIDQAHILSQIHYWMTNPRAGYIKEDWDGQIRKWVWFTYEMLATQLPWMSAQKIGRHVRDLEDLSLMLSTNKFNTTRYNRTKWYSPDYIAIDDYIADNPYAEYAVRPQTLESSNSNIREFSNERSNKYYPQKKTTKNNNIGDDAFLKTGKEVGGTSTVTSYDVVRDECCTENWRFSLPEDAQTIADRSQDERVCEETVCEPPPKPKKLPKPKKREEVKQEAQNNPEKEDIGQALHDAGLMSQKLMSLALKYSLEAVQKTIAMLNQQGNAIKNPAGWFTKSLKEHWWKQNQQPQRRKKKTQPKSWEAEFNPWYAWAISEGIVENVNIRYLSANQFGEPYVRLAVPDRFLSIPYTVEYWRTAQKQFPMPNGASEKLYSSLPTDDPPSTAGGDCVQNRPVENDNSSTSNKFVDSSPGGVSGEREVSPDANESPNPQSSVIQNHPVESITEDSSLDSPQHSPMGVVSQNLEPDDSPTRSSSDLQNPPVEAVNENDLSGSPPDTSPEGVIRELSPGESPTSQSHLTQNHPSESISPNSLSGSPPNSSSQGDISRKVALDFTDPNWMEFPWEPKNGWQPGAERERSRRHKAEWCRNQLLRVSSDEEMHELFHQLGDYALACLEWVDRNLLTPHEVASRHARMDARRNYEQQSLLE</sequence>
<dbReference type="Proteomes" id="UP000621799">
    <property type="component" value="Unassembled WGS sequence"/>
</dbReference>
<feature type="compositionally biased region" description="Polar residues" evidence="1">
    <location>
        <begin position="508"/>
        <end position="523"/>
    </location>
</feature>
<comment type="caution">
    <text evidence="2">The sequence shown here is derived from an EMBL/GenBank/DDBJ whole genome shotgun (WGS) entry which is preliminary data.</text>
</comment>
<protein>
    <submittedName>
        <fullName evidence="2">Uncharacterized protein</fullName>
    </submittedName>
</protein>
<name>A0A928Z638_9CYAN</name>
<evidence type="ECO:0000313" key="2">
    <source>
        <dbReference type="EMBL" id="MBE9039952.1"/>
    </source>
</evidence>
<reference evidence="2" key="1">
    <citation type="submission" date="2020-10" db="EMBL/GenBank/DDBJ databases">
        <authorList>
            <person name="Castelo-Branco R."/>
            <person name="Eusebio N."/>
            <person name="Adriana R."/>
            <person name="Vieira A."/>
            <person name="Brugerolle De Fraissinette N."/>
            <person name="Rezende De Castro R."/>
            <person name="Schneider M.P."/>
            <person name="Vasconcelos V."/>
            <person name="Leao P.N."/>
        </authorList>
    </citation>
    <scope>NUCLEOTIDE SEQUENCE</scope>
    <source>
        <strain evidence="2">LEGE 11467</strain>
    </source>
</reference>
<organism evidence="2 3">
    <name type="scientific">Zarconia navalis LEGE 11467</name>
    <dbReference type="NCBI Taxonomy" id="1828826"/>
    <lineage>
        <taxon>Bacteria</taxon>
        <taxon>Bacillati</taxon>
        <taxon>Cyanobacteriota</taxon>
        <taxon>Cyanophyceae</taxon>
        <taxon>Oscillatoriophycideae</taxon>
        <taxon>Oscillatoriales</taxon>
        <taxon>Oscillatoriales incertae sedis</taxon>
        <taxon>Zarconia</taxon>
        <taxon>Zarconia navalis</taxon>
    </lineage>
</organism>
<dbReference type="EMBL" id="JADEXN010000043">
    <property type="protein sequence ID" value="MBE9039952.1"/>
    <property type="molecule type" value="Genomic_DNA"/>
</dbReference>
<feature type="compositionally biased region" description="Low complexity" evidence="1">
    <location>
        <begin position="582"/>
        <end position="600"/>
    </location>
</feature>
<feature type="compositionally biased region" description="Polar residues" evidence="1">
    <location>
        <begin position="483"/>
        <end position="495"/>
    </location>
</feature>
<feature type="region of interest" description="Disordered" evidence="1">
    <location>
        <begin position="1"/>
        <end position="20"/>
    </location>
</feature>
<gene>
    <name evidence="2" type="ORF">IQ235_03985</name>
</gene>